<organism evidence="6 7">
    <name type="scientific">Puniceibacterium sediminis</name>
    <dbReference type="NCBI Taxonomy" id="1608407"/>
    <lineage>
        <taxon>Bacteria</taxon>
        <taxon>Pseudomonadati</taxon>
        <taxon>Pseudomonadota</taxon>
        <taxon>Alphaproteobacteria</taxon>
        <taxon>Rhodobacterales</taxon>
        <taxon>Paracoccaceae</taxon>
        <taxon>Puniceibacterium</taxon>
    </lineage>
</organism>
<dbReference type="EMBL" id="FZNN01000005">
    <property type="protein sequence ID" value="SNR44927.1"/>
    <property type="molecule type" value="Genomic_DNA"/>
</dbReference>
<dbReference type="InterPro" id="IPR010998">
    <property type="entry name" value="Integrase_recombinase_N"/>
</dbReference>
<sequence length="390" mass="43779">MPKLTKRTVDAIEPQATEFFIWDESIPGFGLRVMPSGRKSFVVQYRAGRRPRRMSLGPSTVLTCDQARTRAITIIAAVKNGEDPAADRAAKRNAATVSDLAERFDKEHIAVRLKASTAKEYRGNLRRFILPALGRLAVPEITRADVAKFHHDLRHIPYQANRCLEVVSKMFVLAEMWGLRPDGSNPRKHIRKYPEDRKYPEEKRERFLSTAELRRIGEVLREMESERVELPSAVLAARLLILTGCRLGEIMTLKWDYIDFHERALRLPDSKTGKKIVHLGAPAVEYLHDAQRIDGNPWVILGTLPGKSLSDLQPFWQRVRARAGVKDVRIHDLRHTFASTAVASGQGLPMIGKLLGHTQVQTTARYAHLAADPVKSAADAVATSLREALG</sequence>
<dbReference type="RefSeq" id="WP_089269960.1">
    <property type="nucleotide sequence ID" value="NZ_FZNN01000005.1"/>
</dbReference>
<dbReference type="GO" id="GO:0003677">
    <property type="term" value="F:DNA binding"/>
    <property type="evidence" value="ECO:0007669"/>
    <property type="project" value="UniProtKB-KW"/>
</dbReference>
<dbReference type="Gene3D" id="3.30.160.390">
    <property type="entry name" value="Integrase, DNA-binding domain"/>
    <property type="match status" value="1"/>
</dbReference>
<dbReference type="PROSITE" id="PS51898">
    <property type="entry name" value="TYR_RECOMBINASE"/>
    <property type="match status" value="1"/>
</dbReference>
<dbReference type="SUPFAM" id="SSF56349">
    <property type="entry name" value="DNA breaking-rejoining enzymes"/>
    <property type="match status" value="1"/>
</dbReference>
<reference evidence="6 7" key="1">
    <citation type="submission" date="2017-06" db="EMBL/GenBank/DDBJ databases">
        <authorList>
            <person name="Kim H.J."/>
            <person name="Triplett B.A."/>
        </authorList>
    </citation>
    <scope>NUCLEOTIDE SEQUENCE [LARGE SCALE GENOMIC DNA]</scope>
    <source>
        <strain evidence="6 7">DSM 29052</strain>
    </source>
</reference>
<dbReference type="CDD" id="cd00796">
    <property type="entry name" value="INT_Rci_Hp1_C"/>
    <property type="match status" value="1"/>
</dbReference>
<dbReference type="InterPro" id="IPR038488">
    <property type="entry name" value="Integrase_DNA-bd_sf"/>
</dbReference>
<dbReference type="InterPro" id="IPR025166">
    <property type="entry name" value="Integrase_DNA_bind_dom"/>
</dbReference>
<gene>
    <name evidence="6" type="ORF">SAMN06265370_105157</name>
</gene>
<evidence type="ECO:0000256" key="1">
    <source>
        <dbReference type="ARBA" id="ARBA00008857"/>
    </source>
</evidence>
<dbReference type="InterPro" id="IPR050808">
    <property type="entry name" value="Phage_Integrase"/>
</dbReference>
<dbReference type="AlphaFoldDB" id="A0A238WER8"/>
<dbReference type="OrthoDB" id="7222937at2"/>
<dbReference type="PANTHER" id="PTHR30629">
    <property type="entry name" value="PROPHAGE INTEGRASE"/>
    <property type="match status" value="1"/>
</dbReference>
<dbReference type="Gene3D" id="1.10.443.10">
    <property type="entry name" value="Intergrase catalytic core"/>
    <property type="match status" value="1"/>
</dbReference>
<dbReference type="GO" id="GO:0006310">
    <property type="term" value="P:DNA recombination"/>
    <property type="evidence" value="ECO:0007669"/>
    <property type="project" value="UniProtKB-KW"/>
</dbReference>
<dbReference type="InterPro" id="IPR002104">
    <property type="entry name" value="Integrase_catalytic"/>
</dbReference>
<dbReference type="Proteomes" id="UP000198417">
    <property type="component" value="Unassembled WGS sequence"/>
</dbReference>
<accession>A0A238WER8</accession>
<dbReference type="Pfam" id="PF14659">
    <property type="entry name" value="Phage_int_SAM_3"/>
    <property type="match status" value="1"/>
</dbReference>
<keyword evidence="7" id="KW-1185">Reference proteome</keyword>
<evidence type="ECO:0000256" key="2">
    <source>
        <dbReference type="ARBA" id="ARBA00022908"/>
    </source>
</evidence>
<name>A0A238WER8_9RHOB</name>
<dbReference type="GO" id="GO:0015074">
    <property type="term" value="P:DNA integration"/>
    <property type="evidence" value="ECO:0007669"/>
    <property type="project" value="UniProtKB-KW"/>
</dbReference>
<dbReference type="InterPro" id="IPR013762">
    <property type="entry name" value="Integrase-like_cat_sf"/>
</dbReference>
<evidence type="ECO:0000313" key="7">
    <source>
        <dbReference type="Proteomes" id="UP000198417"/>
    </source>
</evidence>
<dbReference type="InterPro" id="IPR011010">
    <property type="entry name" value="DNA_brk_join_enz"/>
</dbReference>
<protein>
    <submittedName>
        <fullName evidence="6">Site-specific recombinase XerD</fullName>
    </submittedName>
</protein>
<evidence type="ECO:0000256" key="3">
    <source>
        <dbReference type="ARBA" id="ARBA00023125"/>
    </source>
</evidence>
<evidence type="ECO:0000256" key="4">
    <source>
        <dbReference type="ARBA" id="ARBA00023172"/>
    </source>
</evidence>
<dbReference type="InterPro" id="IPR004107">
    <property type="entry name" value="Integrase_SAM-like_N"/>
</dbReference>
<keyword evidence="2" id="KW-0229">DNA integration</keyword>
<proteinExistence type="inferred from homology"/>
<keyword evidence="4" id="KW-0233">DNA recombination</keyword>
<comment type="similarity">
    <text evidence="1">Belongs to the 'phage' integrase family.</text>
</comment>
<keyword evidence="3" id="KW-0238">DNA-binding</keyword>
<evidence type="ECO:0000259" key="5">
    <source>
        <dbReference type="PROSITE" id="PS51898"/>
    </source>
</evidence>
<feature type="domain" description="Tyr recombinase" evidence="5">
    <location>
        <begin position="203"/>
        <end position="379"/>
    </location>
</feature>
<dbReference type="Pfam" id="PF13356">
    <property type="entry name" value="Arm-DNA-bind_3"/>
    <property type="match status" value="1"/>
</dbReference>
<dbReference type="Gene3D" id="1.10.150.130">
    <property type="match status" value="1"/>
</dbReference>
<dbReference type="PANTHER" id="PTHR30629:SF2">
    <property type="entry name" value="PROPHAGE INTEGRASE INTS-RELATED"/>
    <property type="match status" value="1"/>
</dbReference>
<dbReference type="Pfam" id="PF00589">
    <property type="entry name" value="Phage_integrase"/>
    <property type="match status" value="1"/>
</dbReference>
<evidence type="ECO:0000313" key="6">
    <source>
        <dbReference type="EMBL" id="SNR44927.1"/>
    </source>
</evidence>